<accession>A0ABD2GAQ6</accession>
<evidence type="ECO:0000313" key="3">
    <source>
        <dbReference type="Proteomes" id="UP001619887"/>
    </source>
</evidence>
<organism evidence="2 3">
    <name type="scientific">Pagothenia borchgrevinki</name>
    <name type="common">Bald rockcod</name>
    <name type="synonym">Trematomus borchgrevinki</name>
    <dbReference type="NCBI Taxonomy" id="8213"/>
    <lineage>
        <taxon>Eukaryota</taxon>
        <taxon>Metazoa</taxon>
        <taxon>Chordata</taxon>
        <taxon>Craniata</taxon>
        <taxon>Vertebrata</taxon>
        <taxon>Euteleostomi</taxon>
        <taxon>Actinopterygii</taxon>
        <taxon>Neopterygii</taxon>
        <taxon>Teleostei</taxon>
        <taxon>Neoteleostei</taxon>
        <taxon>Acanthomorphata</taxon>
        <taxon>Eupercaria</taxon>
        <taxon>Perciformes</taxon>
        <taxon>Notothenioidei</taxon>
        <taxon>Nototheniidae</taxon>
        <taxon>Pagothenia</taxon>
    </lineage>
</organism>
<proteinExistence type="predicted"/>
<evidence type="ECO:0000313" key="2">
    <source>
        <dbReference type="EMBL" id="KAL3051074.1"/>
    </source>
</evidence>
<reference evidence="2 3" key="1">
    <citation type="journal article" date="2022" name="G3 (Bethesda)">
        <title>Evaluating Illumina-, Nanopore-, and PacBio-based genome assembly strategies with the bald notothen, Trematomus borchgrevinki.</title>
        <authorList>
            <person name="Rayamajhi N."/>
            <person name="Cheng C.C."/>
            <person name="Catchen J.M."/>
        </authorList>
    </citation>
    <scope>NUCLEOTIDE SEQUENCE [LARGE SCALE GENOMIC DNA]</scope>
    <source>
        <strain evidence="2">AGRC-2024</strain>
    </source>
</reference>
<reference evidence="2 3" key="2">
    <citation type="journal article" date="2024" name="G3 (Bethesda)">
        <title>The genome of the cryopelagic Antarctic bald notothen, Trematomus borchgrevinki.</title>
        <authorList>
            <person name="Rayamajhi N."/>
            <person name="Rivera-Colon A.G."/>
            <person name="Minhas B.F."/>
            <person name="Cheng C.C."/>
            <person name="Catchen J.M."/>
        </authorList>
    </citation>
    <scope>NUCLEOTIDE SEQUENCE [LARGE SCALE GENOMIC DNA]</scope>
    <source>
        <strain evidence="2">AGRC-2024</strain>
    </source>
</reference>
<dbReference type="AlphaFoldDB" id="A0ABD2GAQ6"/>
<keyword evidence="3" id="KW-1185">Reference proteome</keyword>
<feature type="region of interest" description="Disordered" evidence="1">
    <location>
        <begin position="71"/>
        <end position="100"/>
    </location>
</feature>
<protein>
    <submittedName>
        <fullName evidence="2">Uncharacterized protein</fullName>
    </submittedName>
</protein>
<dbReference type="EMBL" id="JBIYXZ010002080">
    <property type="protein sequence ID" value="KAL3051074.1"/>
    <property type="molecule type" value="Genomic_DNA"/>
</dbReference>
<gene>
    <name evidence="2" type="ORF">OYC64_001367</name>
</gene>
<sequence>MISETCAGVRGDLRLRSGGFNLKMCGCGTSGKSLFRIGKQSLKGHFKLNHVFINSEVCFDWSENVMTFEEKGKMEERGGGSHVTTGRSSSASQQISKKTP</sequence>
<comment type="caution">
    <text evidence="2">The sequence shown here is derived from an EMBL/GenBank/DDBJ whole genome shotgun (WGS) entry which is preliminary data.</text>
</comment>
<dbReference type="Proteomes" id="UP001619887">
    <property type="component" value="Unassembled WGS sequence"/>
</dbReference>
<feature type="compositionally biased region" description="Polar residues" evidence="1">
    <location>
        <begin position="82"/>
        <end position="100"/>
    </location>
</feature>
<name>A0ABD2GAQ6_PAGBO</name>
<evidence type="ECO:0000256" key="1">
    <source>
        <dbReference type="SAM" id="MobiDB-lite"/>
    </source>
</evidence>